<dbReference type="RefSeq" id="WP_369713568.1">
    <property type="nucleotide sequence ID" value="NZ_CP165646.1"/>
</dbReference>
<name>A0AB39VDA3_9FUSO</name>
<gene>
    <name evidence="2" type="ORF">AB8B23_04170</name>
</gene>
<dbReference type="KEGG" id="lmes:AB8B23_04170"/>
<proteinExistence type="predicted"/>
<reference evidence="2" key="1">
    <citation type="submission" date="2024-07" db="EMBL/GenBank/DDBJ databases">
        <authorList>
            <person name="Li X.-J."/>
            <person name="Wang X."/>
        </authorList>
    </citation>
    <scope>NUCLEOTIDE SEQUENCE</scope>
    <source>
        <strain evidence="2">HSP-342</strain>
    </source>
</reference>
<organism evidence="2">
    <name type="scientific">Leptotrichia mesophila</name>
    <dbReference type="NCBI Taxonomy" id="3239303"/>
    <lineage>
        <taxon>Bacteria</taxon>
        <taxon>Fusobacteriati</taxon>
        <taxon>Fusobacteriota</taxon>
        <taxon>Fusobacteriia</taxon>
        <taxon>Fusobacteriales</taxon>
        <taxon>Leptotrichiaceae</taxon>
        <taxon>Leptotrichia</taxon>
    </lineage>
</organism>
<evidence type="ECO:0000256" key="1">
    <source>
        <dbReference type="SAM" id="MobiDB-lite"/>
    </source>
</evidence>
<feature type="region of interest" description="Disordered" evidence="1">
    <location>
        <begin position="1"/>
        <end position="23"/>
    </location>
</feature>
<feature type="compositionally biased region" description="Basic residues" evidence="1">
    <location>
        <begin position="7"/>
        <end position="18"/>
    </location>
</feature>
<protein>
    <recommendedName>
        <fullName evidence="3">Transposase</fullName>
    </recommendedName>
</protein>
<accession>A0AB39VDA3</accession>
<evidence type="ECO:0008006" key="3">
    <source>
        <dbReference type="Google" id="ProtNLM"/>
    </source>
</evidence>
<dbReference type="AlphaFoldDB" id="A0AB39VDA3"/>
<dbReference type="EMBL" id="CP165646">
    <property type="protein sequence ID" value="XDU65357.1"/>
    <property type="molecule type" value="Genomic_DNA"/>
</dbReference>
<sequence>MKGDVKKKSKKPHKRKKKIEQAKYPGEGVQIDVKYVPEECIQFGTRDQKHYQIKYIKKKGVKDSR</sequence>
<evidence type="ECO:0000313" key="2">
    <source>
        <dbReference type="EMBL" id="XDU65357.1"/>
    </source>
</evidence>